<keyword evidence="3" id="KW-1185">Reference proteome</keyword>
<keyword evidence="1" id="KW-0732">Signal</keyword>
<dbReference type="RefSeq" id="WP_123955711.1">
    <property type="nucleotide sequence ID" value="NZ_CP015029.1"/>
</dbReference>
<name>A0ABX9XRH1_9PAST</name>
<accession>A0ABX9XRH1</accession>
<dbReference type="EMBL" id="RKQT01000001">
    <property type="protein sequence ID" value="RPE95776.1"/>
    <property type="molecule type" value="Genomic_DNA"/>
</dbReference>
<reference evidence="2 3" key="1">
    <citation type="submission" date="2018-11" db="EMBL/GenBank/DDBJ databases">
        <title>Genomic Encyclopedia of Type Strains, Phase IV (KMG-IV): sequencing the most valuable type-strain genomes for metagenomic binning, comparative biology and taxonomic classification.</title>
        <authorList>
            <person name="Goeker M."/>
        </authorList>
    </citation>
    <scope>NUCLEOTIDE SEQUENCE [LARGE SCALE GENOMIC DNA]</scope>
    <source>
        <strain evidence="2 3">DSM 25797</strain>
    </source>
</reference>
<organism evidence="2 3">
    <name type="scientific">Frederiksenia canicola</name>
    <dbReference type="NCBI Taxonomy" id="123824"/>
    <lineage>
        <taxon>Bacteria</taxon>
        <taxon>Pseudomonadati</taxon>
        <taxon>Pseudomonadota</taxon>
        <taxon>Gammaproteobacteria</taxon>
        <taxon>Pasteurellales</taxon>
        <taxon>Pasteurellaceae</taxon>
        <taxon>Frederiksenia</taxon>
    </lineage>
</organism>
<feature type="chain" id="PRO_5046366859" evidence="1">
    <location>
        <begin position="21"/>
        <end position="246"/>
    </location>
</feature>
<evidence type="ECO:0000256" key="1">
    <source>
        <dbReference type="SAM" id="SignalP"/>
    </source>
</evidence>
<evidence type="ECO:0000313" key="3">
    <source>
        <dbReference type="Proteomes" id="UP000276901"/>
    </source>
</evidence>
<sequence length="246" mass="28469">MVFRSWLVATTLLLSPSLLAQEIKAHILHKVAISSAELTEICQQLPKCDQDSGGLFKRKSPEEYYFIDDTPQLAYFKKDSIYQLKQRWDFADYVHDSNITRAASDPRLYIHPVLYPLSKEQWAIALIKGASDWFPGGAATEEKADFVQLNADGSYQVALKNIPFYYDLIVKACFREDETKNSPHCDDEETQILKIAYQDIGKPYYQWKMTYTFTDWPAHTPKSKATIYQEKQQMMPFESLNKRSVP</sequence>
<feature type="signal peptide" evidence="1">
    <location>
        <begin position="1"/>
        <end position="20"/>
    </location>
</feature>
<evidence type="ECO:0000313" key="2">
    <source>
        <dbReference type="EMBL" id="RPE95776.1"/>
    </source>
</evidence>
<gene>
    <name evidence="2" type="ORF">EDC49_0152</name>
</gene>
<comment type="caution">
    <text evidence="2">The sequence shown here is derived from an EMBL/GenBank/DDBJ whole genome shotgun (WGS) entry which is preliminary data.</text>
</comment>
<proteinExistence type="predicted"/>
<protein>
    <submittedName>
        <fullName evidence="2">Uncharacterized protein</fullName>
    </submittedName>
</protein>
<dbReference type="Proteomes" id="UP000276901">
    <property type="component" value="Unassembled WGS sequence"/>
</dbReference>